<dbReference type="PIRSF" id="PIRSF005243">
    <property type="entry name" value="ROO"/>
    <property type="match status" value="1"/>
</dbReference>
<dbReference type="GO" id="GO:0010181">
    <property type="term" value="F:FMN binding"/>
    <property type="evidence" value="ECO:0007669"/>
    <property type="project" value="InterPro"/>
</dbReference>
<dbReference type="Gene3D" id="3.40.50.360">
    <property type="match status" value="1"/>
</dbReference>
<keyword evidence="4" id="KW-1185">Reference proteome</keyword>
<dbReference type="SUPFAM" id="SSF52218">
    <property type="entry name" value="Flavoproteins"/>
    <property type="match status" value="1"/>
</dbReference>
<dbReference type="InterPro" id="IPR008254">
    <property type="entry name" value="Flavodoxin/NO_synth"/>
</dbReference>
<dbReference type="RefSeq" id="WP_133628462.1">
    <property type="nucleotide sequence ID" value="NZ_SOAZ01000014.1"/>
</dbReference>
<sequence>MANKIMIAENSYWVGKVDDRKVPFHRLILEKGTTYNSYLLYTEKPTVIDTVDIMYGAEFVKNLQEIIELDKIQYIVINHVEPDHAGGLPALVNKAKNATIVTTEKGKELLIGMFKLQDKKFLVIKDGDTLDIGGKTLKFFETPYLHTEETMITYCIEDKILYPCDLFSTHVATYELFDDLASEDITEDFAGYYKLIMHPHRPYVRDMIEKIKDIEINMIAPSHGYVLRSNAKKYIALYDEMSQKVSTDKKALILFSSMTGNTAKIAQYISQGLNDMGVETNVINTKNADLESILSLAEKSDAIIVGSSTKYADMIGNIEDTLKEILKLDLRGKIGAAFGSFGWSGEAVEILNDYIRNSSMTLLDTSFLVKTTGDESIKLPLRIRFSPDENTKNICIRAGRVIGEVLIKQ</sequence>
<dbReference type="AlphaFoldDB" id="A0A4R7KDK8"/>
<organism evidence="3 4">
    <name type="scientific">Fonticella tunisiensis</name>
    <dbReference type="NCBI Taxonomy" id="1096341"/>
    <lineage>
        <taxon>Bacteria</taxon>
        <taxon>Bacillati</taxon>
        <taxon>Bacillota</taxon>
        <taxon>Clostridia</taxon>
        <taxon>Eubacteriales</taxon>
        <taxon>Clostridiaceae</taxon>
        <taxon>Fonticella</taxon>
    </lineage>
</organism>
<dbReference type="GO" id="GO:0009055">
    <property type="term" value="F:electron transfer activity"/>
    <property type="evidence" value="ECO:0007669"/>
    <property type="project" value="InterPro"/>
</dbReference>
<dbReference type="Gene3D" id="3.60.15.10">
    <property type="entry name" value="Ribonuclease Z/Hydroxyacylglutathione hydrolase-like"/>
    <property type="match status" value="1"/>
</dbReference>
<comment type="caution">
    <text evidence="3">The sequence shown here is derived from an EMBL/GenBank/DDBJ whole genome shotgun (WGS) entry which is preliminary data.</text>
</comment>
<evidence type="ECO:0000313" key="4">
    <source>
        <dbReference type="Proteomes" id="UP000295325"/>
    </source>
</evidence>
<dbReference type="GO" id="GO:0016651">
    <property type="term" value="F:oxidoreductase activity, acting on NAD(P)H"/>
    <property type="evidence" value="ECO:0007669"/>
    <property type="project" value="UniProtKB-ARBA"/>
</dbReference>
<dbReference type="GO" id="GO:0046872">
    <property type="term" value="F:metal ion binding"/>
    <property type="evidence" value="ECO:0007669"/>
    <property type="project" value="InterPro"/>
</dbReference>
<name>A0A4R7KDK8_9CLOT</name>
<dbReference type="PANTHER" id="PTHR43717">
    <property type="entry name" value="ANAEROBIC NITRIC OXIDE REDUCTASE FLAVORUBREDOXIN"/>
    <property type="match status" value="1"/>
</dbReference>
<feature type="domain" description="Flavodoxin-like" evidence="2">
    <location>
        <begin position="251"/>
        <end position="403"/>
    </location>
</feature>
<gene>
    <name evidence="3" type="ORF">EDD71_11446</name>
</gene>
<evidence type="ECO:0000256" key="1">
    <source>
        <dbReference type="ARBA" id="ARBA00007121"/>
    </source>
</evidence>
<evidence type="ECO:0000313" key="3">
    <source>
        <dbReference type="EMBL" id="TDT52065.1"/>
    </source>
</evidence>
<reference evidence="3 4" key="1">
    <citation type="submission" date="2019-03" db="EMBL/GenBank/DDBJ databases">
        <title>Genomic Encyclopedia of Type Strains, Phase IV (KMG-IV): sequencing the most valuable type-strain genomes for metagenomic binning, comparative biology and taxonomic classification.</title>
        <authorList>
            <person name="Goeker M."/>
        </authorList>
    </citation>
    <scope>NUCLEOTIDE SEQUENCE [LARGE SCALE GENOMIC DNA]</scope>
    <source>
        <strain evidence="3 4">DSM 24455</strain>
    </source>
</reference>
<dbReference type="Pfam" id="PF00258">
    <property type="entry name" value="Flavodoxin_1"/>
    <property type="match status" value="1"/>
</dbReference>
<dbReference type="Pfam" id="PF19583">
    <property type="entry name" value="ODP"/>
    <property type="match status" value="1"/>
</dbReference>
<evidence type="ECO:0000259" key="2">
    <source>
        <dbReference type="PROSITE" id="PS50902"/>
    </source>
</evidence>
<dbReference type="OrthoDB" id="9807946at2"/>
<dbReference type="PROSITE" id="PS00201">
    <property type="entry name" value="FLAVODOXIN"/>
    <property type="match status" value="1"/>
</dbReference>
<dbReference type="InterPro" id="IPR029039">
    <property type="entry name" value="Flavoprotein-like_sf"/>
</dbReference>
<dbReference type="InterPro" id="IPR016440">
    <property type="entry name" value="Rubredoxin-O_OxRdtase"/>
</dbReference>
<dbReference type="SMART" id="SM00849">
    <property type="entry name" value="Lactamase_B"/>
    <property type="match status" value="1"/>
</dbReference>
<dbReference type="PANTHER" id="PTHR43717:SF1">
    <property type="entry name" value="ANAEROBIC NITRIC OXIDE REDUCTASE FLAVORUBREDOXIN"/>
    <property type="match status" value="1"/>
</dbReference>
<dbReference type="InterPro" id="IPR001279">
    <property type="entry name" value="Metallo-B-lactamas"/>
</dbReference>
<dbReference type="Proteomes" id="UP000295325">
    <property type="component" value="Unassembled WGS sequence"/>
</dbReference>
<comment type="similarity">
    <text evidence="1">In the N-terminal section; belongs to the zinc metallo-hydrolase group 3 family.</text>
</comment>
<accession>A0A4R7KDK8</accession>
<dbReference type="PROSITE" id="PS50902">
    <property type="entry name" value="FLAVODOXIN_LIKE"/>
    <property type="match status" value="1"/>
</dbReference>
<protein>
    <submittedName>
        <fullName evidence="3">Flavorubredoxin</fullName>
    </submittedName>
</protein>
<dbReference type="InterPro" id="IPR036866">
    <property type="entry name" value="RibonucZ/Hydroxyglut_hydro"/>
</dbReference>
<dbReference type="SUPFAM" id="SSF56281">
    <property type="entry name" value="Metallo-hydrolase/oxidoreductase"/>
    <property type="match status" value="1"/>
</dbReference>
<dbReference type="EMBL" id="SOAZ01000014">
    <property type="protein sequence ID" value="TDT52065.1"/>
    <property type="molecule type" value="Genomic_DNA"/>
</dbReference>
<dbReference type="InterPro" id="IPR001226">
    <property type="entry name" value="Flavodoxin_CS"/>
</dbReference>
<dbReference type="CDD" id="cd07709">
    <property type="entry name" value="flavodiiron_proteins_MBL-fold"/>
    <property type="match status" value="1"/>
</dbReference>
<dbReference type="InterPro" id="IPR045761">
    <property type="entry name" value="ODP_dom"/>
</dbReference>
<proteinExistence type="inferred from homology"/>